<dbReference type="AlphaFoldDB" id="A0A9W9Y9R3"/>
<evidence type="ECO:0000313" key="2">
    <source>
        <dbReference type="Proteomes" id="UP001163046"/>
    </source>
</evidence>
<name>A0A9W9Y9R3_9CNID</name>
<organism evidence="1 2">
    <name type="scientific">Desmophyllum pertusum</name>
    <dbReference type="NCBI Taxonomy" id="174260"/>
    <lineage>
        <taxon>Eukaryota</taxon>
        <taxon>Metazoa</taxon>
        <taxon>Cnidaria</taxon>
        <taxon>Anthozoa</taxon>
        <taxon>Hexacorallia</taxon>
        <taxon>Scleractinia</taxon>
        <taxon>Caryophylliina</taxon>
        <taxon>Caryophylliidae</taxon>
        <taxon>Desmophyllum</taxon>
    </lineage>
</organism>
<accession>A0A9W9Y9R3</accession>
<protein>
    <submittedName>
        <fullName evidence="1">Uncharacterized protein</fullName>
    </submittedName>
</protein>
<evidence type="ECO:0000313" key="1">
    <source>
        <dbReference type="EMBL" id="KAJ7323106.1"/>
    </source>
</evidence>
<feature type="non-terminal residue" evidence="1">
    <location>
        <position position="1"/>
    </location>
</feature>
<dbReference type="Proteomes" id="UP001163046">
    <property type="component" value="Unassembled WGS sequence"/>
</dbReference>
<dbReference type="OrthoDB" id="5980752at2759"/>
<proteinExistence type="predicted"/>
<gene>
    <name evidence="1" type="ORF">OS493_032392</name>
</gene>
<sequence>MPHAKIMKLKESISRILSQRFVTAKELASIAGQLNSMYMAIGNTSSAARIAYSDASDTGYGGYIVELGPQVAAQGVWSFDE</sequence>
<dbReference type="EMBL" id="MU827817">
    <property type="protein sequence ID" value="KAJ7323106.1"/>
    <property type="molecule type" value="Genomic_DNA"/>
</dbReference>
<keyword evidence="2" id="KW-1185">Reference proteome</keyword>
<comment type="caution">
    <text evidence="1">The sequence shown here is derived from an EMBL/GenBank/DDBJ whole genome shotgun (WGS) entry which is preliminary data.</text>
</comment>
<reference evidence="1" key="1">
    <citation type="submission" date="2023-01" db="EMBL/GenBank/DDBJ databases">
        <title>Genome assembly of the deep-sea coral Lophelia pertusa.</title>
        <authorList>
            <person name="Herrera S."/>
            <person name="Cordes E."/>
        </authorList>
    </citation>
    <scope>NUCLEOTIDE SEQUENCE</scope>
    <source>
        <strain evidence="1">USNM1676648</strain>
        <tissue evidence="1">Polyp</tissue>
    </source>
</reference>